<dbReference type="Proteomes" id="UP000186922">
    <property type="component" value="Unassembled WGS sequence"/>
</dbReference>
<sequence length="422" mass="45663">MFALVAAGLLAFSAWPTASAQNALRCYHCSEADSWCYGVSHASVENANESLDMNKAWWLNWVGDLRCAQEYSWCVTEYANFRFENEHGKLVSYNRACHKNMDNVPDNSCADSANGTRRCFCKTAYCNAHPIEFSKAPHPSEKAKADKEFLKIAYGEATSEKFKMDFKNEQGSMALQLKGPPTVIRLKDENFNNITKRRSVDVEAAASVTCAVKCHICTFNLPNPYPAEAAIMNACWADIQSGLGKQPNCLTTDLSKLDPFLQECGGRATWLPKSQPFKTSSPATPRSSSLTPLAPGASCTEGKSRKRLPGSVLKRHVLNSQSKTEPNKTGYSVDGYNSYRVVAFNGGAQSVPMFCATAGLPALPTNSSSPLRPSSQGGNAAGQLNGNSAVSPSVSTTPSTAPKMAFIHRATLLPPTQCEAIT</sequence>
<proteinExistence type="predicted"/>
<feature type="compositionally biased region" description="Basic residues" evidence="1">
    <location>
        <begin position="304"/>
        <end position="317"/>
    </location>
</feature>
<feature type="chain" id="PRO_5008899183" description="Secreted protein" evidence="2">
    <location>
        <begin position="21"/>
        <end position="422"/>
    </location>
</feature>
<name>A0A1D1W4L1_RAMVA</name>
<organism evidence="3 4">
    <name type="scientific">Ramazzottius varieornatus</name>
    <name type="common">Water bear</name>
    <name type="synonym">Tardigrade</name>
    <dbReference type="NCBI Taxonomy" id="947166"/>
    <lineage>
        <taxon>Eukaryota</taxon>
        <taxon>Metazoa</taxon>
        <taxon>Ecdysozoa</taxon>
        <taxon>Tardigrada</taxon>
        <taxon>Eutardigrada</taxon>
        <taxon>Parachela</taxon>
        <taxon>Hypsibioidea</taxon>
        <taxon>Ramazzottiidae</taxon>
        <taxon>Ramazzottius</taxon>
    </lineage>
</organism>
<evidence type="ECO:0008006" key="5">
    <source>
        <dbReference type="Google" id="ProtNLM"/>
    </source>
</evidence>
<evidence type="ECO:0000313" key="3">
    <source>
        <dbReference type="EMBL" id="GAV07088.1"/>
    </source>
</evidence>
<feature type="region of interest" description="Disordered" evidence="1">
    <location>
        <begin position="272"/>
        <end position="331"/>
    </location>
</feature>
<feature type="signal peptide" evidence="2">
    <location>
        <begin position="1"/>
        <end position="20"/>
    </location>
</feature>
<comment type="caution">
    <text evidence="3">The sequence shown here is derived from an EMBL/GenBank/DDBJ whole genome shotgun (WGS) entry which is preliminary data.</text>
</comment>
<feature type="compositionally biased region" description="Polar residues" evidence="1">
    <location>
        <begin position="276"/>
        <end position="291"/>
    </location>
</feature>
<feature type="compositionally biased region" description="Polar residues" evidence="1">
    <location>
        <begin position="318"/>
        <end position="330"/>
    </location>
</feature>
<reference evidence="3 4" key="1">
    <citation type="journal article" date="2016" name="Nat. Commun.">
        <title>Extremotolerant tardigrade genome and improved radiotolerance of human cultured cells by tardigrade-unique protein.</title>
        <authorList>
            <person name="Hashimoto T."/>
            <person name="Horikawa D.D."/>
            <person name="Saito Y."/>
            <person name="Kuwahara H."/>
            <person name="Kozuka-Hata H."/>
            <person name="Shin-I T."/>
            <person name="Minakuchi Y."/>
            <person name="Ohishi K."/>
            <person name="Motoyama A."/>
            <person name="Aizu T."/>
            <person name="Enomoto A."/>
            <person name="Kondo K."/>
            <person name="Tanaka S."/>
            <person name="Hara Y."/>
            <person name="Koshikawa S."/>
            <person name="Sagara H."/>
            <person name="Miura T."/>
            <person name="Yokobori S."/>
            <person name="Miyagawa K."/>
            <person name="Suzuki Y."/>
            <person name="Kubo T."/>
            <person name="Oyama M."/>
            <person name="Kohara Y."/>
            <person name="Fujiyama A."/>
            <person name="Arakawa K."/>
            <person name="Katayama T."/>
            <person name="Toyoda A."/>
            <person name="Kunieda T."/>
        </authorList>
    </citation>
    <scope>NUCLEOTIDE SEQUENCE [LARGE SCALE GENOMIC DNA]</scope>
    <source>
        <strain evidence="3 4">YOKOZUNA-1</strain>
    </source>
</reference>
<dbReference type="AlphaFoldDB" id="A0A1D1W4L1"/>
<feature type="region of interest" description="Disordered" evidence="1">
    <location>
        <begin position="366"/>
        <end position="399"/>
    </location>
</feature>
<gene>
    <name evidence="3" type="primary">RvY_16967-1</name>
    <name evidence="3" type="synonym">RvY_16967.1</name>
    <name evidence="3" type="ORF">RvY_16967</name>
</gene>
<keyword evidence="2" id="KW-0732">Signal</keyword>
<evidence type="ECO:0000256" key="2">
    <source>
        <dbReference type="SAM" id="SignalP"/>
    </source>
</evidence>
<evidence type="ECO:0000256" key="1">
    <source>
        <dbReference type="SAM" id="MobiDB-lite"/>
    </source>
</evidence>
<dbReference type="EMBL" id="BDGG01000014">
    <property type="protein sequence ID" value="GAV07088.1"/>
    <property type="molecule type" value="Genomic_DNA"/>
</dbReference>
<evidence type="ECO:0000313" key="4">
    <source>
        <dbReference type="Proteomes" id="UP000186922"/>
    </source>
</evidence>
<accession>A0A1D1W4L1</accession>
<feature type="compositionally biased region" description="Low complexity" evidence="1">
    <location>
        <begin position="375"/>
        <end position="399"/>
    </location>
</feature>
<protein>
    <recommendedName>
        <fullName evidence="5">Secreted protein</fullName>
    </recommendedName>
</protein>
<keyword evidence="4" id="KW-1185">Reference proteome</keyword>